<gene>
    <name evidence="1" type="ORF">LVY65_10320</name>
</gene>
<reference evidence="1" key="1">
    <citation type="submission" date="2022-01" db="EMBL/GenBank/DDBJ databases">
        <authorList>
            <person name="Jo J.-H."/>
            <person name="Im W.-T."/>
        </authorList>
    </citation>
    <scope>NUCLEOTIDE SEQUENCE</scope>
    <source>
        <strain evidence="1">G124</strain>
    </source>
</reference>
<dbReference type="RefSeq" id="WP_235068061.1">
    <property type="nucleotide sequence ID" value="NZ_JAKFGM010000003.1"/>
</dbReference>
<sequence>MRFAAVLALAFLVACSKPPTIIDGSNAQAFAETTEKARRDLPIKDRLAFDTAIRTIGGRRYADKDPDATARQYFHGMTATEVVAEAHARGIE</sequence>
<dbReference type="AlphaFoldDB" id="A0A9X1TXQ8"/>
<dbReference type="Pfam" id="PF20404">
    <property type="entry name" value="DUF6694"/>
    <property type="match status" value="1"/>
</dbReference>
<keyword evidence="2" id="KW-1185">Reference proteome</keyword>
<protein>
    <submittedName>
        <fullName evidence="1">Uncharacterized protein</fullName>
    </submittedName>
</protein>
<proteinExistence type="predicted"/>
<dbReference type="InterPro" id="IPR046516">
    <property type="entry name" value="DUF6694"/>
</dbReference>
<dbReference type="EMBL" id="JAKFGM010000003">
    <property type="protein sequence ID" value="MCF2515455.1"/>
    <property type="molecule type" value="Genomic_DNA"/>
</dbReference>
<evidence type="ECO:0000313" key="1">
    <source>
        <dbReference type="EMBL" id="MCF2515455.1"/>
    </source>
</evidence>
<organism evidence="1 2">
    <name type="scientific">Sphingomonas cremea</name>
    <dbReference type="NCBI Taxonomy" id="2904799"/>
    <lineage>
        <taxon>Bacteria</taxon>
        <taxon>Pseudomonadati</taxon>
        <taxon>Pseudomonadota</taxon>
        <taxon>Alphaproteobacteria</taxon>
        <taxon>Sphingomonadales</taxon>
        <taxon>Sphingomonadaceae</taxon>
        <taxon>Sphingomonas</taxon>
    </lineage>
</organism>
<comment type="caution">
    <text evidence="1">The sequence shown here is derived from an EMBL/GenBank/DDBJ whole genome shotgun (WGS) entry which is preliminary data.</text>
</comment>
<name>A0A9X1TXQ8_9SPHN</name>
<accession>A0A9X1TXQ8</accession>
<dbReference type="Proteomes" id="UP001139410">
    <property type="component" value="Unassembled WGS sequence"/>
</dbReference>
<dbReference type="PROSITE" id="PS51257">
    <property type="entry name" value="PROKAR_LIPOPROTEIN"/>
    <property type="match status" value="1"/>
</dbReference>
<evidence type="ECO:0000313" key="2">
    <source>
        <dbReference type="Proteomes" id="UP001139410"/>
    </source>
</evidence>